<organism evidence="1 2">
    <name type="scientific">Aphanomyces astaci</name>
    <name type="common">Crayfish plague agent</name>
    <dbReference type="NCBI Taxonomy" id="112090"/>
    <lineage>
        <taxon>Eukaryota</taxon>
        <taxon>Sar</taxon>
        <taxon>Stramenopiles</taxon>
        <taxon>Oomycota</taxon>
        <taxon>Saprolegniomycetes</taxon>
        <taxon>Saprolegniales</taxon>
        <taxon>Verrucalvaceae</taxon>
        <taxon>Aphanomyces</taxon>
    </lineage>
</organism>
<evidence type="ECO:0000313" key="2">
    <source>
        <dbReference type="Proteomes" id="UP000469452"/>
    </source>
</evidence>
<proteinExistence type="predicted"/>
<accession>A0A6A4ZVX6</accession>
<dbReference type="EMBL" id="VJMI01017209">
    <property type="protein sequence ID" value="KAF0714648.1"/>
    <property type="molecule type" value="Genomic_DNA"/>
</dbReference>
<dbReference type="AlphaFoldDB" id="A0A6A4ZVX6"/>
<dbReference type="VEuPathDB" id="FungiDB:H257_15721"/>
<protein>
    <submittedName>
        <fullName evidence="1">Uncharacterized protein</fullName>
    </submittedName>
</protein>
<dbReference type="PANTHER" id="PTHR47150:SF6">
    <property type="entry name" value="OS01G0872900 PROTEIN"/>
    <property type="match status" value="1"/>
</dbReference>
<reference evidence="1 2" key="1">
    <citation type="submission" date="2019-06" db="EMBL/GenBank/DDBJ databases">
        <title>Genomics analysis of Aphanomyces spp. identifies a new class of oomycete effector associated with host adaptation.</title>
        <authorList>
            <person name="Gaulin E."/>
        </authorList>
    </citation>
    <scope>NUCLEOTIDE SEQUENCE [LARGE SCALE GENOMIC DNA]</scope>
    <source>
        <strain evidence="1 2">E</strain>
    </source>
</reference>
<dbReference type="Proteomes" id="UP000469452">
    <property type="component" value="Unassembled WGS sequence"/>
</dbReference>
<comment type="caution">
    <text evidence="1">The sequence shown here is derived from an EMBL/GenBank/DDBJ whole genome shotgun (WGS) entry which is preliminary data.</text>
</comment>
<gene>
    <name evidence="1" type="ORF">AaE_011524</name>
</gene>
<sequence length="126" mass="14365">MDSDSDCGSGSDSDSIDAAIQVVFGPVLSRKHGGLRPGKSQNIDHQRSLYANLLMQDYFTPNCTYPDDLFRRRFRMSRDLFLHVMNTVEANDSYFTQRKDAVGMWSLFVQYLTIYEASLVCLHINA</sequence>
<dbReference type="PANTHER" id="PTHR47150">
    <property type="entry name" value="OS12G0169200 PROTEIN"/>
    <property type="match status" value="1"/>
</dbReference>
<evidence type="ECO:0000313" key="1">
    <source>
        <dbReference type="EMBL" id="KAF0714648.1"/>
    </source>
</evidence>
<name>A0A6A4ZVX6_APHAT</name>